<dbReference type="InterPro" id="IPR027417">
    <property type="entry name" value="P-loop_NTPase"/>
</dbReference>
<dbReference type="PANTHER" id="PTHR10695">
    <property type="entry name" value="DEPHOSPHO-COA KINASE-RELATED"/>
    <property type="match status" value="1"/>
</dbReference>
<keyword evidence="3" id="KW-0173">Coenzyme A biosynthesis</keyword>
<dbReference type="Proteomes" id="UP000250918">
    <property type="component" value="Unassembled WGS sequence"/>
</dbReference>
<comment type="catalytic activity">
    <reaction evidence="3">
        <text>3'-dephospho-CoA + ATP = ADP + CoA + H(+)</text>
        <dbReference type="Rhea" id="RHEA:18245"/>
        <dbReference type="ChEBI" id="CHEBI:15378"/>
        <dbReference type="ChEBI" id="CHEBI:30616"/>
        <dbReference type="ChEBI" id="CHEBI:57287"/>
        <dbReference type="ChEBI" id="CHEBI:57328"/>
        <dbReference type="ChEBI" id="CHEBI:456216"/>
        <dbReference type="EC" id="2.7.1.24"/>
    </reaction>
</comment>
<reference evidence="5 6" key="1">
    <citation type="journal article" date="2018" name="ISME J.">
        <title>A methanotrophic archaeon couples anaerobic oxidation of methane to Fe(III) reduction.</title>
        <authorList>
            <person name="Cai C."/>
            <person name="Leu A.O."/>
            <person name="Xie G.J."/>
            <person name="Guo J."/>
            <person name="Feng Y."/>
            <person name="Zhao J.X."/>
            <person name="Tyson G.W."/>
            <person name="Yuan Z."/>
            <person name="Hu S."/>
        </authorList>
    </citation>
    <scope>NUCLEOTIDE SEQUENCE [LARGE SCALE GENOMIC DNA]</scope>
    <source>
        <strain evidence="5">FeB_12</strain>
    </source>
</reference>
<keyword evidence="3" id="KW-0808">Transferase</keyword>
<keyword evidence="3" id="KW-0963">Cytoplasm</keyword>
<sequence>MKIGLTGQIGAGKSTIAEVFKCKGAVVIDADAIGKDAIRDNAVLLRRLARRFGKDIVRADGALNTSRLARAAFASVESTAALNRLVHPYLLKELHRQVRRALKSGAVVVVDAALLHYWGLEKQMDITIVVTAPRETRLRRMEKRGIPRADSSRRDRSQLSFAEMRRRSDVVIRNSGTPRELRQKAVAVWDRYVAPVIDTKT</sequence>
<dbReference type="PROSITE" id="PS51219">
    <property type="entry name" value="DPCK"/>
    <property type="match status" value="1"/>
</dbReference>
<dbReference type="EC" id="2.7.1.24" evidence="3 4"/>
<comment type="subcellular location">
    <subcellularLocation>
        <location evidence="3">Cytoplasm</location>
    </subcellularLocation>
</comment>
<dbReference type="HAMAP" id="MF_00376">
    <property type="entry name" value="Dephospho_CoA_kinase"/>
    <property type="match status" value="1"/>
</dbReference>
<dbReference type="GO" id="GO:0015937">
    <property type="term" value="P:coenzyme A biosynthetic process"/>
    <property type="evidence" value="ECO:0007669"/>
    <property type="project" value="UniProtKB-UniRule"/>
</dbReference>
<evidence type="ECO:0000256" key="2">
    <source>
        <dbReference type="ARBA" id="ARBA00022840"/>
    </source>
</evidence>
<dbReference type="GO" id="GO:0005737">
    <property type="term" value="C:cytoplasm"/>
    <property type="evidence" value="ECO:0007669"/>
    <property type="project" value="UniProtKB-SubCell"/>
</dbReference>
<evidence type="ECO:0000256" key="4">
    <source>
        <dbReference type="NCBIfam" id="TIGR00152"/>
    </source>
</evidence>
<comment type="function">
    <text evidence="3">Catalyzes the phosphorylation of the 3'-hydroxyl group of dephosphocoenzyme A to form coenzyme A.</text>
</comment>
<dbReference type="PANTHER" id="PTHR10695:SF46">
    <property type="entry name" value="BIFUNCTIONAL COENZYME A SYNTHASE-RELATED"/>
    <property type="match status" value="1"/>
</dbReference>
<dbReference type="SUPFAM" id="SSF52540">
    <property type="entry name" value="P-loop containing nucleoside triphosphate hydrolases"/>
    <property type="match status" value="1"/>
</dbReference>
<proteinExistence type="inferred from homology"/>
<dbReference type="Gene3D" id="3.40.50.300">
    <property type="entry name" value="P-loop containing nucleotide triphosphate hydrolases"/>
    <property type="match status" value="1"/>
</dbReference>
<evidence type="ECO:0000313" key="5">
    <source>
        <dbReference type="EMBL" id="PWB75962.1"/>
    </source>
</evidence>
<comment type="similarity">
    <text evidence="3">Belongs to the CoaE family.</text>
</comment>
<dbReference type="NCBIfam" id="TIGR00152">
    <property type="entry name" value="dephospho-CoA kinase"/>
    <property type="match status" value="1"/>
</dbReference>
<name>A0A855X4X3_9BACT</name>
<dbReference type="GO" id="GO:0004140">
    <property type="term" value="F:dephospho-CoA kinase activity"/>
    <property type="evidence" value="ECO:0007669"/>
    <property type="project" value="UniProtKB-UniRule"/>
</dbReference>
<evidence type="ECO:0000313" key="6">
    <source>
        <dbReference type="Proteomes" id="UP000250918"/>
    </source>
</evidence>
<dbReference type="EMBL" id="PQAP01000006">
    <property type="protein sequence ID" value="PWB75962.1"/>
    <property type="molecule type" value="Genomic_DNA"/>
</dbReference>
<dbReference type="AlphaFoldDB" id="A0A855X4X3"/>
<evidence type="ECO:0000256" key="1">
    <source>
        <dbReference type="ARBA" id="ARBA00022741"/>
    </source>
</evidence>
<protein>
    <recommendedName>
        <fullName evidence="3 4">Dephospho-CoA kinase</fullName>
        <ecNumber evidence="3 4">2.7.1.24</ecNumber>
    </recommendedName>
    <alternativeName>
        <fullName evidence="3">Dephosphocoenzyme A kinase</fullName>
    </alternativeName>
</protein>
<keyword evidence="2 3" id="KW-0067">ATP-binding</keyword>
<dbReference type="GO" id="GO:0005524">
    <property type="term" value="F:ATP binding"/>
    <property type="evidence" value="ECO:0007669"/>
    <property type="project" value="UniProtKB-UniRule"/>
</dbReference>
<organism evidence="5 6">
    <name type="scientific">candidate division GN15 bacterium</name>
    <dbReference type="NCBI Taxonomy" id="2072418"/>
    <lineage>
        <taxon>Bacteria</taxon>
        <taxon>candidate division GN15</taxon>
    </lineage>
</organism>
<comment type="pathway">
    <text evidence="3">Cofactor biosynthesis; coenzyme A biosynthesis; CoA from (R)-pantothenate: step 5/5.</text>
</comment>
<keyword evidence="1 3" id="KW-0547">Nucleotide-binding</keyword>
<dbReference type="UniPathway" id="UPA00241">
    <property type="reaction ID" value="UER00356"/>
</dbReference>
<dbReference type="CDD" id="cd02022">
    <property type="entry name" value="DPCK"/>
    <property type="match status" value="1"/>
</dbReference>
<dbReference type="Pfam" id="PF01121">
    <property type="entry name" value="CoaE"/>
    <property type="match status" value="1"/>
</dbReference>
<comment type="caution">
    <text evidence="5">The sequence shown here is derived from an EMBL/GenBank/DDBJ whole genome shotgun (WGS) entry which is preliminary data.</text>
</comment>
<dbReference type="InterPro" id="IPR001977">
    <property type="entry name" value="Depp_CoAkinase"/>
</dbReference>
<keyword evidence="3 5" id="KW-0418">Kinase</keyword>
<feature type="binding site" evidence="3">
    <location>
        <begin position="10"/>
        <end position="15"/>
    </location>
    <ligand>
        <name>ATP</name>
        <dbReference type="ChEBI" id="CHEBI:30616"/>
    </ligand>
</feature>
<accession>A0A855X4X3</accession>
<gene>
    <name evidence="3" type="primary">coaE</name>
    <name evidence="5" type="ORF">C3F09_01495</name>
</gene>
<evidence type="ECO:0000256" key="3">
    <source>
        <dbReference type="HAMAP-Rule" id="MF_00376"/>
    </source>
</evidence>